<evidence type="ECO:0000256" key="1">
    <source>
        <dbReference type="SAM" id="MobiDB-lite"/>
    </source>
</evidence>
<gene>
    <name evidence="2" type="ORF">XA68_10331</name>
</gene>
<sequence length="80" mass="8778">MANNLFSRLRRPSRSPGSSHEECHSCDADVDLENSPVLTADEHNLQPKFSRFDAEAFGADDSHVTIGSNLDGMVTFLPLC</sequence>
<keyword evidence="3" id="KW-1185">Reference proteome</keyword>
<reference evidence="2 3" key="2">
    <citation type="journal article" date="2017" name="Sci. Rep.">
        <title>Ant-infecting Ophiocordyceps genomes reveal a high diversity of potential behavioral manipulation genes and a possible major role for enterotoxins.</title>
        <authorList>
            <person name="de Bekker C."/>
            <person name="Ohm R.A."/>
            <person name="Evans H.C."/>
            <person name="Brachmann A."/>
            <person name="Hughes D.P."/>
        </authorList>
    </citation>
    <scope>NUCLEOTIDE SEQUENCE [LARGE SCALE GENOMIC DNA]</scope>
    <source>
        <strain evidence="2 3">SC16a</strain>
    </source>
</reference>
<dbReference type="STRING" id="268505.A0A2A9P2X2"/>
<dbReference type="Proteomes" id="UP000037136">
    <property type="component" value="Unassembled WGS sequence"/>
</dbReference>
<evidence type="ECO:0000313" key="3">
    <source>
        <dbReference type="Proteomes" id="UP000037136"/>
    </source>
</evidence>
<dbReference type="AlphaFoldDB" id="A0A2A9P2X2"/>
<accession>A0A2A9P2X2</accession>
<proteinExistence type="predicted"/>
<evidence type="ECO:0000313" key="2">
    <source>
        <dbReference type="EMBL" id="PFH55226.1"/>
    </source>
</evidence>
<protein>
    <submittedName>
        <fullName evidence="2">Uncharacterized protein</fullName>
    </submittedName>
</protein>
<organism evidence="2 3">
    <name type="scientific">Ophiocordyceps unilateralis</name>
    <name type="common">Zombie-ant fungus</name>
    <name type="synonym">Torrubia unilateralis</name>
    <dbReference type="NCBI Taxonomy" id="268505"/>
    <lineage>
        <taxon>Eukaryota</taxon>
        <taxon>Fungi</taxon>
        <taxon>Dikarya</taxon>
        <taxon>Ascomycota</taxon>
        <taxon>Pezizomycotina</taxon>
        <taxon>Sordariomycetes</taxon>
        <taxon>Hypocreomycetidae</taxon>
        <taxon>Hypocreales</taxon>
        <taxon>Ophiocordycipitaceae</taxon>
        <taxon>Ophiocordyceps</taxon>
    </lineage>
</organism>
<dbReference type="EMBL" id="LAZP02001074">
    <property type="protein sequence ID" value="PFH55226.1"/>
    <property type="molecule type" value="Genomic_DNA"/>
</dbReference>
<name>A0A2A9P2X2_OPHUN</name>
<comment type="caution">
    <text evidence="2">The sequence shown here is derived from an EMBL/GenBank/DDBJ whole genome shotgun (WGS) entry which is preliminary data.</text>
</comment>
<feature type="region of interest" description="Disordered" evidence="1">
    <location>
        <begin position="1"/>
        <end position="25"/>
    </location>
</feature>
<reference evidence="2 3" key="1">
    <citation type="journal article" date="2015" name="BMC Genomics">
        <title>Gene expression during zombie ant biting behavior reflects the complexity underlying fungal parasitic behavioral manipulation.</title>
        <authorList>
            <person name="de Bekker C."/>
            <person name="Ohm R.A."/>
            <person name="Loreto R.G."/>
            <person name="Sebastian A."/>
            <person name="Albert I."/>
            <person name="Merrow M."/>
            <person name="Brachmann A."/>
            <person name="Hughes D.P."/>
        </authorList>
    </citation>
    <scope>NUCLEOTIDE SEQUENCE [LARGE SCALE GENOMIC DNA]</scope>
    <source>
        <strain evidence="2 3">SC16a</strain>
    </source>
</reference>